<proteinExistence type="predicted"/>
<accession>A0A381T536</accession>
<organism evidence="2">
    <name type="scientific">marine metagenome</name>
    <dbReference type="NCBI Taxonomy" id="408172"/>
    <lineage>
        <taxon>unclassified sequences</taxon>
        <taxon>metagenomes</taxon>
        <taxon>ecological metagenomes</taxon>
    </lineage>
</organism>
<gene>
    <name evidence="2" type="ORF">METZ01_LOCUS63698</name>
</gene>
<evidence type="ECO:0000313" key="2">
    <source>
        <dbReference type="EMBL" id="SVA10844.1"/>
    </source>
</evidence>
<feature type="compositionally biased region" description="Basic residues" evidence="1">
    <location>
        <begin position="14"/>
        <end position="31"/>
    </location>
</feature>
<name>A0A381T536_9ZZZZ</name>
<protein>
    <submittedName>
        <fullName evidence="2">Uncharacterized protein</fullName>
    </submittedName>
</protein>
<dbReference type="EMBL" id="UINC01003982">
    <property type="protein sequence ID" value="SVA10844.1"/>
    <property type="molecule type" value="Genomic_DNA"/>
</dbReference>
<reference evidence="2" key="1">
    <citation type="submission" date="2018-05" db="EMBL/GenBank/DDBJ databases">
        <authorList>
            <person name="Lanie J.A."/>
            <person name="Ng W.-L."/>
            <person name="Kazmierczak K.M."/>
            <person name="Andrzejewski T.M."/>
            <person name="Davidsen T.M."/>
            <person name="Wayne K.J."/>
            <person name="Tettelin H."/>
            <person name="Glass J.I."/>
            <person name="Rusch D."/>
            <person name="Podicherti R."/>
            <person name="Tsui H.-C.T."/>
            <person name="Winkler M.E."/>
        </authorList>
    </citation>
    <scope>NUCLEOTIDE SEQUENCE</scope>
</reference>
<feature type="region of interest" description="Disordered" evidence="1">
    <location>
        <begin position="1"/>
        <end position="45"/>
    </location>
</feature>
<evidence type="ECO:0000256" key="1">
    <source>
        <dbReference type="SAM" id="MobiDB-lite"/>
    </source>
</evidence>
<sequence>MPPWRAFADGGTRVGRKRIQKSSQFGRRHRCMVTGDRPHYPPLRP</sequence>
<dbReference type="AlphaFoldDB" id="A0A381T536"/>